<feature type="domain" description="ABC3 transporter permease C-terminal" evidence="10">
    <location>
        <begin position="292"/>
        <end position="399"/>
    </location>
</feature>
<evidence type="ECO:0000256" key="4">
    <source>
        <dbReference type="ARBA" id="ARBA00022692"/>
    </source>
</evidence>
<feature type="transmembrane region" description="Helical" evidence="9">
    <location>
        <begin position="373"/>
        <end position="392"/>
    </location>
</feature>
<proteinExistence type="inferred from homology"/>
<feature type="compositionally biased region" description="Low complexity" evidence="8">
    <location>
        <begin position="218"/>
        <end position="234"/>
    </location>
</feature>
<feature type="domain" description="MacB-like periplasmic core" evidence="11">
    <location>
        <begin position="40"/>
        <end position="215"/>
    </location>
</feature>
<reference evidence="12" key="1">
    <citation type="submission" date="2023-03" db="EMBL/GenBank/DDBJ databases">
        <title>Cellulosimicrobium cellulans NBRC 103059.</title>
        <authorList>
            <person name="Ichikawa N."/>
            <person name="Sato H."/>
            <person name="Tonouchi N."/>
        </authorList>
    </citation>
    <scope>NUCLEOTIDE SEQUENCE</scope>
    <source>
        <strain evidence="12">NBRC 103059</strain>
    </source>
</reference>
<evidence type="ECO:0000256" key="7">
    <source>
        <dbReference type="ARBA" id="ARBA00038076"/>
    </source>
</evidence>
<dbReference type="GO" id="GO:0005886">
    <property type="term" value="C:plasma membrane"/>
    <property type="evidence" value="ECO:0007669"/>
    <property type="project" value="UniProtKB-SubCell"/>
</dbReference>
<feature type="transmembrane region" description="Helical" evidence="9">
    <location>
        <begin position="338"/>
        <end position="361"/>
    </location>
</feature>
<evidence type="ECO:0000259" key="11">
    <source>
        <dbReference type="Pfam" id="PF12704"/>
    </source>
</evidence>
<evidence type="ECO:0000256" key="3">
    <source>
        <dbReference type="ARBA" id="ARBA00022475"/>
    </source>
</evidence>
<keyword evidence="2" id="KW-0813">Transport</keyword>
<evidence type="ECO:0000256" key="9">
    <source>
        <dbReference type="SAM" id="Phobius"/>
    </source>
</evidence>
<comment type="subcellular location">
    <subcellularLocation>
        <location evidence="1">Cell membrane</location>
        <topology evidence="1">Multi-pass membrane protein</topology>
    </subcellularLocation>
</comment>
<evidence type="ECO:0000313" key="13">
    <source>
        <dbReference type="Proteomes" id="UP001165168"/>
    </source>
</evidence>
<dbReference type="PANTHER" id="PTHR43738:SF1">
    <property type="entry name" value="HEMIN TRANSPORT SYSTEM PERMEASE PROTEIN HRTB-RELATED"/>
    <property type="match status" value="1"/>
</dbReference>
<feature type="transmembrane region" description="Helical" evidence="9">
    <location>
        <begin position="289"/>
        <end position="311"/>
    </location>
</feature>
<dbReference type="InterPro" id="IPR051125">
    <property type="entry name" value="ABC-4/HrtB_transporter"/>
</dbReference>
<evidence type="ECO:0000256" key="1">
    <source>
        <dbReference type="ARBA" id="ARBA00004651"/>
    </source>
</evidence>
<evidence type="ECO:0000256" key="6">
    <source>
        <dbReference type="ARBA" id="ARBA00023136"/>
    </source>
</evidence>
<evidence type="ECO:0000259" key="10">
    <source>
        <dbReference type="Pfam" id="PF02687"/>
    </source>
</evidence>
<dbReference type="PANTHER" id="PTHR43738">
    <property type="entry name" value="ABC TRANSPORTER, MEMBRANE PROTEIN"/>
    <property type="match status" value="1"/>
</dbReference>
<protein>
    <submittedName>
        <fullName evidence="12">ABC transporter substrate-binding protein</fullName>
    </submittedName>
</protein>
<comment type="similarity">
    <text evidence="7">Belongs to the ABC-4 integral membrane protein family.</text>
</comment>
<feature type="region of interest" description="Disordered" evidence="8">
    <location>
        <begin position="214"/>
        <end position="234"/>
    </location>
</feature>
<keyword evidence="5 9" id="KW-1133">Transmembrane helix</keyword>
<evidence type="ECO:0000256" key="8">
    <source>
        <dbReference type="SAM" id="MobiDB-lite"/>
    </source>
</evidence>
<accession>A0AAV5P6S4</accession>
<keyword evidence="6 9" id="KW-0472">Membrane</keyword>
<dbReference type="AlphaFoldDB" id="A0AAV5P6S4"/>
<name>A0AAV5P6S4_CELCE</name>
<evidence type="ECO:0000256" key="5">
    <source>
        <dbReference type="ARBA" id="ARBA00022989"/>
    </source>
</evidence>
<dbReference type="Proteomes" id="UP001165168">
    <property type="component" value="Unassembled WGS sequence"/>
</dbReference>
<dbReference type="InterPro" id="IPR003838">
    <property type="entry name" value="ABC3_permease_C"/>
</dbReference>
<evidence type="ECO:0000313" key="12">
    <source>
        <dbReference type="EMBL" id="GLY56837.1"/>
    </source>
</evidence>
<sequence length="407" mass="40380">MLAGARPRPRTLSHSLPSNPGGLPVFLALRDLRHARGRFALMTVVVALITFLVAFLAALTAGLGRASTSAVTDLPVDRVAFAPPAEGASPTFTESEVTAAQTDAWAAVPGVDAAEPLGVATVRASGDATAAVTAFGVRPGAGLVPGTDDGGADVSPGAVVLSRGAADALGAGVGDPVDAGPLDLTVSAVADVEADYAHTPVVWVSLDDWQAVGARGGASPADTSTDGTSTDDAAGGQVATVVTLRFGDDPPTADVLAATDARVGTVTATPREARSAISSFTAENLSLTLMQVFLLAISALVVGAFFTVWTIQRAGDVAVLRALGASTRYLLRDAIGQAGVVLGVGVGVGTALAAGAGLLASQLMPVVVDLSTTLVPAVVLVVLGGLGAVLAVTRVARVDPHAALAAR</sequence>
<dbReference type="EMBL" id="BSTG01000001">
    <property type="protein sequence ID" value="GLY56837.1"/>
    <property type="molecule type" value="Genomic_DNA"/>
</dbReference>
<keyword evidence="3" id="KW-1003">Cell membrane</keyword>
<feature type="transmembrane region" description="Helical" evidence="9">
    <location>
        <begin position="39"/>
        <end position="63"/>
    </location>
</feature>
<evidence type="ECO:0000256" key="2">
    <source>
        <dbReference type="ARBA" id="ARBA00022448"/>
    </source>
</evidence>
<gene>
    <name evidence="12" type="ORF">Ccel01_14390</name>
</gene>
<organism evidence="12 13">
    <name type="scientific">Cellulosimicrobium cellulans</name>
    <name type="common">Arthrobacter luteus</name>
    <dbReference type="NCBI Taxonomy" id="1710"/>
    <lineage>
        <taxon>Bacteria</taxon>
        <taxon>Bacillati</taxon>
        <taxon>Actinomycetota</taxon>
        <taxon>Actinomycetes</taxon>
        <taxon>Micrococcales</taxon>
        <taxon>Promicromonosporaceae</taxon>
        <taxon>Cellulosimicrobium</taxon>
    </lineage>
</organism>
<dbReference type="Pfam" id="PF12704">
    <property type="entry name" value="MacB_PCD"/>
    <property type="match status" value="1"/>
</dbReference>
<comment type="caution">
    <text evidence="12">The sequence shown here is derived from an EMBL/GenBank/DDBJ whole genome shotgun (WGS) entry which is preliminary data.</text>
</comment>
<dbReference type="Pfam" id="PF02687">
    <property type="entry name" value="FtsX"/>
    <property type="match status" value="1"/>
</dbReference>
<dbReference type="InterPro" id="IPR025857">
    <property type="entry name" value="MacB_PCD"/>
</dbReference>
<keyword evidence="4 9" id="KW-0812">Transmembrane</keyword>